<dbReference type="AlphaFoldDB" id="A0A315V2E5"/>
<reference evidence="2 3" key="1">
    <citation type="journal article" date="2018" name="G3 (Bethesda)">
        <title>A High-Quality Reference Genome for the Invasive Mosquitofish Gambusia affinis Using a Chicago Library.</title>
        <authorList>
            <person name="Hoffberg S.L."/>
            <person name="Troendle N.J."/>
            <person name="Glenn T.C."/>
            <person name="Mahmud O."/>
            <person name="Louha S."/>
            <person name="Chalopin D."/>
            <person name="Bennetzen J.L."/>
            <person name="Mauricio R."/>
        </authorList>
    </citation>
    <scope>NUCLEOTIDE SEQUENCE [LARGE SCALE GENOMIC DNA]</scope>
    <source>
        <strain evidence="2">NE01/NJP1002.9</strain>
        <tissue evidence="2">Muscle</tissue>
    </source>
</reference>
<sequence length="250" mass="29436">METLLFLFPQFNYMAPKEEAYFRMFAVEDLQSRAMKDDSSRQKDKERKSRLSLFLTKSGSHENVSPHKKTNATTSNISPEAALQWSDSFEELLKHTDGVETFSQFLRTEFSEENIEFWLACEEYKTIDSETKLLSKAKYIYTVYIESEAPKEVRWWHLYVLQNSVDVNIDYNTKMAVQKNMEHPTRGCFDAAQTKVFSLMKKDSYPRFLHSDIYMRITRRKGPGATMFRRRSRSCVFNERGEAKTEPSAW</sequence>
<dbReference type="STRING" id="33528.ENSGAFP00000017409"/>
<dbReference type="Pfam" id="PF00615">
    <property type="entry name" value="RGS"/>
    <property type="match status" value="2"/>
</dbReference>
<dbReference type="Proteomes" id="UP000250572">
    <property type="component" value="Unassembled WGS sequence"/>
</dbReference>
<dbReference type="PANTHER" id="PTHR10845:SF155">
    <property type="entry name" value="REGULATOR OF G-PROTEIN SIGNALING 18"/>
    <property type="match status" value="1"/>
</dbReference>
<comment type="caution">
    <text evidence="2">The sequence shown here is derived from an EMBL/GenBank/DDBJ whole genome shotgun (WGS) entry which is preliminary data.</text>
</comment>
<proteinExistence type="predicted"/>
<dbReference type="InterPro" id="IPR044926">
    <property type="entry name" value="RGS_subdomain_2"/>
</dbReference>
<evidence type="ECO:0000313" key="3">
    <source>
        <dbReference type="Proteomes" id="UP000250572"/>
    </source>
</evidence>
<dbReference type="PRINTS" id="PR01301">
    <property type="entry name" value="RGSPROTEIN"/>
</dbReference>
<protein>
    <recommendedName>
        <fullName evidence="1">RGS domain-containing protein</fullName>
    </recommendedName>
</protein>
<dbReference type="Gene3D" id="1.10.167.10">
    <property type="entry name" value="Regulator of G-protein Signalling 4, domain 2"/>
    <property type="match status" value="1"/>
</dbReference>
<feature type="domain" description="RGS" evidence="1">
    <location>
        <begin position="88"/>
        <end position="218"/>
    </location>
</feature>
<organism evidence="2 3">
    <name type="scientific">Gambusia affinis</name>
    <name type="common">Western mosquitofish</name>
    <name type="synonym">Heterandria affinis</name>
    <dbReference type="NCBI Taxonomy" id="33528"/>
    <lineage>
        <taxon>Eukaryota</taxon>
        <taxon>Metazoa</taxon>
        <taxon>Chordata</taxon>
        <taxon>Craniata</taxon>
        <taxon>Vertebrata</taxon>
        <taxon>Euteleostomi</taxon>
        <taxon>Actinopterygii</taxon>
        <taxon>Neopterygii</taxon>
        <taxon>Teleostei</taxon>
        <taxon>Neoteleostei</taxon>
        <taxon>Acanthomorphata</taxon>
        <taxon>Ovalentaria</taxon>
        <taxon>Atherinomorphae</taxon>
        <taxon>Cyprinodontiformes</taxon>
        <taxon>Poeciliidae</taxon>
        <taxon>Poeciliinae</taxon>
        <taxon>Gambusia</taxon>
    </lineage>
</organism>
<evidence type="ECO:0000313" key="2">
    <source>
        <dbReference type="EMBL" id="PWA17377.1"/>
    </source>
</evidence>
<gene>
    <name evidence="2" type="ORF">CCH79_00011346</name>
</gene>
<dbReference type="SMART" id="SM00315">
    <property type="entry name" value="RGS"/>
    <property type="match status" value="1"/>
</dbReference>
<dbReference type="InterPro" id="IPR016137">
    <property type="entry name" value="RGS"/>
</dbReference>
<dbReference type="SUPFAM" id="SSF48097">
    <property type="entry name" value="Regulator of G-protein signaling, RGS"/>
    <property type="match status" value="1"/>
</dbReference>
<dbReference type="EMBL" id="NHOQ01002364">
    <property type="protein sequence ID" value="PWA17377.1"/>
    <property type="molecule type" value="Genomic_DNA"/>
</dbReference>
<evidence type="ECO:0000259" key="1">
    <source>
        <dbReference type="PROSITE" id="PS50132"/>
    </source>
</evidence>
<keyword evidence="3" id="KW-1185">Reference proteome</keyword>
<name>A0A315V2E5_GAMAF</name>
<dbReference type="InterPro" id="IPR036305">
    <property type="entry name" value="RGS_sf"/>
</dbReference>
<accession>A0A315V2E5</accession>
<dbReference type="PANTHER" id="PTHR10845">
    <property type="entry name" value="REGULATOR OF G PROTEIN SIGNALING"/>
    <property type="match status" value="1"/>
</dbReference>
<dbReference type="PROSITE" id="PS50132">
    <property type="entry name" value="RGS"/>
    <property type="match status" value="1"/>
</dbReference>